<dbReference type="Gene3D" id="3.60.21.10">
    <property type="match status" value="1"/>
</dbReference>
<protein>
    <submittedName>
        <fullName evidence="2">Calcineurin-like phosphoesterase</fullName>
    </submittedName>
</protein>
<dbReference type="PANTHER" id="PTHR12905">
    <property type="entry name" value="METALLOPHOSPHOESTERASE"/>
    <property type="match status" value="1"/>
</dbReference>
<dbReference type="InterPro" id="IPR051693">
    <property type="entry name" value="UPF0046_metallophosphoest"/>
</dbReference>
<evidence type="ECO:0000313" key="2">
    <source>
        <dbReference type="EMBL" id="QDU65327.1"/>
    </source>
</evidence>
<dbReference type="PANTHER" id="PTHR12905:SF0">
    <property type="entry name" value="CALCINEURIN-LIKE PHOSPHOESTERASE DOMAIN-CONTAINING PROTEIN"/>
    <property type="match status" value="1"/>
</dbReference>
<feature type="domain" description="Calcineurin-like phosphoesterase" evidence="1">
    <location>
        <begin position="1"/>
        <end position="173"/>
    </location>
</feature>
<proteinExistence type="predicted"/>
<dbReference type="InterPro" id="IPR029052">
    <property type="entry name" value="Metallo-depent_PP-like"/>
</dbReference>
<dbReference type="SUPFAM" id="SSF56300">
    <property type="entry name" value="Metallo-dependent phosphatases"/>
    <property type="match status" value="1"/>
</dbReference>
<dbReference type="EMBL" id="CP036287">
    <property type="protein sequence ID" value="QDU65327.1"/>
    <property type="molecule type" value="Genomic_DNA"/>
</dbReference>
<organism evidence="2 3">
    <name type="scientific">Engelhardtia mirabilis</name>
    <dbReference type="NCBI Taxonomy" id="2528011"/>
    <lineage>
        <taxon>Bacteria</taxon>
        <taxon>Pseudomonadati</taxon>
        <taxon>Planctomycetota</taxon>
        <taxon>Planctomycetia</taxon>
        <taxon>Planctomycetia incertae sedis</taxon>
        <taxon>Engelhardtia</taxon>
    </lineage>
</organism>
<evidence type="ECO:0000313" key="3">
    <source>
        <dbReference type="Proteomes" id="UP000316921"/>
    </source>
</evidence>
<accession>A0A518BEB1</accession>
<reference evidence="2 3" key="1">
    <citation type="submission" date="2019-02" db="EMBL/GenBank/DDBJ databases">
        <title>Deep-cultivation of Planctomycetes and their phenomic and genomic characterization uncovers novel biology.</title>
        <authorList>
            <person name="Wiegand S."/>
            <person name="Jogler M."/>
            <person name="Boedeker C."/>
            <person name="Pinto D."/>
            <person name="Vollmers J."/>
            <person name="Rivas-Marin E."/>
            <person name="Kohn T."/>
            <person name="Peeters S.H."/>
            <person name="Heuer A."/>
            <person name="Rast P."/>
            <person name="Oberbeckmann S."/>
            <person name="Bunk B."/>
            <person name="Jeske O."/>
            <person name="Meyerdierks A."/>
            <person name="Storesund J.E."/>
            <person name="Kallscheuer N."/>
            <person name="Luecker S."/>
            <person name="Lage O.M."/>
            <person name="Pohl T."/>
            <person name="Merkel B.J."/>
            <person name="Hornburger P."/>
            <person name="Mueller R.-W."/>
            <person name="Bruemmer F."/>
            <person name="Labrenz M."/>
            <person name="Spormann A.M."/>
            <person name="Op den Camp H."/>
            <person name="Overmann J."/>
            <person name="Amann R."/>
            <person name="Jetten M.S.M."/>
            <person name="Mascher T."/>
            <person name="Medema M.H."/>
            <person name="Devos D.P."/>
            <person name="Kaster A.-K."/>
            <person name="Ovreas L."/>
            <person name="Rohde M."/>
            <person name="Galperin M.Y."/>
            <person name="Jogler C."/>
        </authorList>
    </citation>
    <scope>NUCLEOTIDE SEQUENCE [LARGE SCALE GENOMIC DNA]</scope>
    <source>
        <strain evidence="2 3">Pla133</strain>
    </source>
</reference>
<sequence length="218" mass="23980">MRFVCLSDTHGSHDRLELPAGDVLIHAGDFTRRGTIDEVAAFAAFLRGQPHRHKLVVAGNHDFLFQEQRTLAREILGDVHYLEDSGVDLEGVSLWGSPWQPWFHDWAFNLPRGEALERVWAGAPTGVDVLITHTPPLGTLDLTRRGERVGCESLAAALPRIAPRLHLFGHIHESHGTDCRHGRLSVNASLCGRGLSLEHRPVVVDLDSDGARVVDAPA</sequence>
<evidence type="ECO:0000259" key="1">
    <source>
        <dbReference type="Pfam" id="PF00149"/>
    </source>
</evidence>
<dbReference type="Pfam" id="PF00149">
    <property type="entry name" value="Metallophos"/>
    <property type="match status" value="1"/>
</dbReference>
<gene>
    <name evidence="2" type="ORF">Pla133_03920</name>
</gene>
<dbReference type="RefSeq" id="WP_145061825.1">
    <property type="nucleotide sequence ID" value="NZ_CP036287.1"/>
</dbReference>
<name>A0A518BEB1_9BACT</name>
<dbReference type="CDD" id="cd07379">
    <property type="entry name" value="MPP_239FB"/>
    <property type="match status" value="1"/>
</dbReference>
<dbReference type="Proteomes" id="UP000316921">
    <property type="component" value="Chromosome"/>
</dbReference>
<dbReference type="GO" id="GO:0016787">
    <property type="term" value="F:hydrolase activity"/>
    <property type="evidence" value="ECO:0007669"/>
    <property type="project" value="InterPro"/>
</dbReference>
<keyword evidence="3" id="KW-1185">Reference proteome</keyword>
<dbReference type="InterPro" id="IPR004843">
    <property type="entry name" value="Calcineurin-like_PHP"/>
</dbReference>
<dbReference type="AlphaFoldDB" id="A0A518BEB1"/>
<dbReference type="KEGG" id="pbap:Pla133_03920"/>